<evidence type="ECO:0000313" key="14">
    <source>
        <dbReference type="Proteomes" id="UP000318422"/>
    </source>
</evidence>
<dbReference type="GO" id="GO:0043952">
    <property type="term" value="P:protein transport by the Sec complex"/>
    <property type="evidence" value="ECO:0007669"/>
    <property type="project" value="TreeGrafter"/>
</dbReference>
<keyword evidence="6" id="KW-0067">ATP-binding</keyword>
<dbReference type="GO" id="GO:0005886">
    <property type="term" value="C:plasma membrane"/>
    <property type="evidence" value="ECO:0007669"/>
    <property type="project" value="TreeGrafter"/>
</dbReference>
<keyword evidence="8" id="KW-1278">Translocase</keyword>
<dbReference type="RefSeq" id="WP_170183002.1">
    <property type="nucleotide sequence ID" value="NZ_BJNV01000066.1"/>
</dbReference>
<gene>
    <name evidence="13" type="ORF">ZRA01_31980</name>
</gene>
<dbReference type="Pfam" id="PF21090">
    <property type="entry name" value="P-loop_SecA"/>
    <property type="match status" value="2"/>
</dbReference>
<dbReference type="SMART" id="SM00957">
    <property type="entry name" value="SecA_DEAD"/>
    <property type="match status" value="1"/>
</dbReference>
<organism evidence="13 14">
    <name type="scientific">Zoogloea ramigera</name>
    <dbReference type="NCBI Taxonomy" id="350"/>
    <lineage>
        <taxon>Bacteria</taxon>
        <taxon>Pseudomonadati</taxon>
        <taxon>Pseudomonadota</taxon>
        <taxon>Betaproteobacteria</taxon>
        <taxon>Rhodocyclales</taxon>
        <taxon>Zoogloeaceae</taxon>
        <taxon>Zoogloea</taxon>
    </lineage>
</organism>
<keyword evidence="10" id="KW-0472">Membrane</keyword>
<dbReference type="SMART" id="SM00958">
    <property type="entry name" value="SecA_PP_bind"/>
    <property type="match status" value="1"/>
</dbReference>
<evidence type="ECO:0000259" key="11">
    <source>
        <dbReference type="PROSITE" id="PS51194"/>
    </source>
</evidence>
<evidence type="ECO:0000256" key="5">
    <source>
        <dbReference type="ARBA" id="ARBA00022741"/>
    </source>
</evidence>
<evidence type="ECO:0000313" key="13">
    <source>
        <dbReference type="EMBL" id="GEC97125.1"/>
    </source>
</evidence>
<dbReference type="Proteomes" id="UP000318422">
    <property type="component" value="Unassembled WGS sequence"/>
</dbReference>
<evidence type="ECO:0000256" key="8">
    <source>
        <dbReference type="ARBA" id="ARBA00022967"/>
    </source>
</evidence>
<dbReference type="PROSITE" id="PS51194">
    <property type="entry name" value="HELICASE_CTER"/>
    <property type="match status" value="1"/>
</dbReference>
<dbReference type="InterPro" id="IPR020937">
    <property type="entry name" value="SecA_CS"/>
</dbReference>
<proteinExistence type="predicted"/>
<protein>
    <submittedName>
        <fullName evidence="13">Uncharacterized protein</fullName>
    </submittedName>
</protein>
<keyword evidence="2" id="KW-1003">Cell membrane</keyword>
<feature type="domain" description="SecA family profile" evidence="12">
    <location>
        <begin position="19"/>
        <end position="605"/>
    </location>
</feature>
<dbReference type="EMBL" id="BJNV01000066">
    <property type="protein sequence ID" value="GEC97125.1"/>
    <property type="molecule type" value="Genomic_DNA"/>
</dbReference>
<dbReference type="AlphaFoldDB" id="A0A4Y4CVZ5"/>
<dbReference type="GO" id="GO:0031522">
    <property type="term" value="C:cell envelope Sec protein transport complex"/>
    <property type="evidence" value="ECO:0007669"/>
    <property type="project" value="TreeGrafter"/>
</dbReference>
<sequence>MSPPLELRVPLPGPVWGAYPERREPPRVRWPWGRAPYRSQLQAVRAAGPGWRALSEVAFVARVRAVQARIGRDGLSAERIVEALAAAVEAARRSLGLAAYDGQIKAALVMLDCRLAEMATGEGKTLSAALAAAVGALAGMPVHVLTANDYLVERDAGKLEPMYACLGLRVGFVIGLHTEAARRAAYALPICYVTARELVFDYLRDGQRRGFVQGDLPRRAAVLRDGDAGRPLLRGLCMAVVDEADSLLIDEAMMPLILSRQVKNSPARAFFWQAWQLAGGLEADVHFTLDAASLKARLSPAGSALLAERAGALGGRWRSSRLREEAVGMALAARHAYRRDVHYLVRDGKIEIIDEVTGRAAPGRVWSRGLHGLVELKEGCRASPATETLAQITFQRFFPRYHRLGGMSGTLREARGELREIYGLDVVCIPSRLPPSRKTLPGRIYTARNALWDAVARRVAEFVGHGRPVLVGTSSVAESEALSARLDAVGVAHRVLNARFDADEAAIVALAGEPGRVTVATNMAGRGTDIALAAGVAGAGGLHVMCCQFNASRRIDRQLEGRCARQGDPGSVERWISLETPRVADVPLLGALVRRYAADEAGRLAMPPRVLSTLLTLSQWRQAGRERRARRALLESDREWERGLSFGGPGE</sequence>
<keyword evidence="4" id="KW-0997">Cell inner membrane</keyword>
<dbReference type="InterPro" id="IPR001650">
    <property type="entry name" value="Helicase_C-like"/>
</dbReference>
<dbReference type="Pfam" id="PF01043">
    <property type="entry name" value="SecA_PP_bind"/>
    <property type="match status" value="1"/>
</dbReference>
<dbReference type="GO" id="GO:0005829">
    <property type="term" value="C:cytosol"/>
    <property type="evidence" value="ECO:0007669"/>
    <property type="project" value="TreeGrafter"/>
</dbReference>
<comment type="caution">
    <text evidence="13">The sequence shown here is derived from an EMBL/GenBank/DDBJ whole genome shotgun (WGS) entry which is preliminary data.</text>
</comment>
<dbReference type="FunFam" id="3.40.50.300:FF:000429">
    <property type="entry name" value="Preprotein translocase subunit SecA"/>
    <property type="match status" value="1"/>
</dbReference>
<evidence type="ECO:0000256" key="10">
    <source>
        <dbReference type="ARBA" id="ARBA00023136"/>
    </source>
</evidence>
<dbReference type="SUPFAM" id="SSF81767">
    <property type="entry name" value="Pre-protein crosslinking domain of SecA"/>
    <property type="match status" value="1"/>
</dbReference>
<dbReference type="GO" id="GO:0017038">
    <property type="term" value="P:protein import"/>
    <property type="evidence" value="ECO:0007669"/>
    <property type="project" value="InterPro"/>
</dbReference>
<dbReference type="GO" id="GO:0006886">
    <property type="term" value="P:intracellular protein transport"/>
    <property type="evidence" value="ECO:0007669"/>
    <property type="project" value="InterPro"/>
</dbReference>
<dbReference type="InterPro" id="IPR044722">
    <property type="entry name" value="SecA_SF2_C"/>
</dbReference>
<feature type="domain" description="Helicase C-terminal" evidence="11">
    <location>
        <begin position="455"/>
        <end position="618"/>
    </location>
</feature>
<dbReference type="InterPro" id="IPR036670">
    <property type="entry name" value="SecA_X-link_sf"/>
</dbReference>
<accession>A0A4Y4CVZ5</accession>
<reference evidence="13 14" key="1">
    <citation type="submission" date="2019-06" db="EMBL/GenBank/DDBJ databases">
        <title>Whole genome shotgun sequence of Zoogloea ramigera NBRC 15342.</title>
        <authorList>
            <person name="Hosoyama A."/>
            <person name="Uohara A."/>
            <person name="Ohji S."/>
            <person name="Ichikawa N."/>
        </authorList>
    </citation>
    <scope>NUCLEOTIDE SEQUENCE [LARGE SCALE GENOMIC DNA]</scope>
    <source>
        <strain evidence="13 14">NBRC 15342</strain>
    </source>
</reference>
<keyword evidence="1" id="KW-0813">Transport</keyword>
<keyword evidence="9" id="KW-0811">Translocation</keyword>
<keyword evidence="14" id="KW-1185">Reference proteome</keyword>
<dbReference type="GO" id="GO:0006605">
    <property type="term" value="P:protein targeting"/>
    <property type="evidence" value="ECO:0007669"/>
    <property type="project" value="InterPro"/>
</dbReference>
<dbReference type="PRINTS" id="PR00906">
    <property type="entry name" value="SECA"/>
</dbReference>
<evidence type="ECO:0000256" key="9">
    <source>
        <dbReference type="ARBA" id="ARBA00023010"/>
    </source>
</evidence>
<dbReference type="InterPro" id="IPR027417">
    <property type="entry name" value="P-loop_NTPase"/>
</dbReference>
<evidence type="ECO:0000256" key="2">
    <source>
        <dbReference type="ARBA" id="ARBA00022475"/>
    </source>
</evidence>
<dbReference type="PROSITE" id="PS51196">
    <property type="entry name" value="SECA_MOTOR_DEAD"/>
    <property type="match status" value="1"/>
</dbReference>
<dbReference type="Pfam" id="PF07517">
    <property type="entry name" value="SecA_DEAD"/>
    <property type="match status" value="1"/>
</dbReference>
<name>A0A4Y4CVZ5_ZOORA</name>
<keyword evidence="7" id="KW-0653">Protein transport</keyword>
<dbReference type="Gene3D" id="3.90.1440.10">
    <property type="entry name" value="SecA, preprotein cross-linking domain"/>
    <property type="match status" value="1"/>
</dbReference>
<evidence type="ECO:0000256" key="6">
    <source>
        <dbReference type="ARBA" id="ARBA00022840"/>
    </source>
</evidence>
<keyword evidence="5" id="KW-0547">Nucleotide-binding</keyword>
<dbReference type="InterPro" id="IPR011115">
    <property type="entry name" value="SecA_DEAD"/>
</dbReference>
<evidence type="ECO:0000256" key="4">
    <source>
        <dbReference type="ARBA" id="ARBA00022519"/>
    </source>
</evidence>
<dbReference type="PANTHER" id="PTHR30612">
    <property type="entry name" value="SECA INNER MEMBRANE COMPONENT OF SEC PROTEIN SECRETION SYSTEM"/>
    <property type="match status" value="1"/>
</dbReference>
<evidence type="ECO:0000256" key="7">
    <source>
        <dbReference type="ARBA" id="ARBA00022927"/>
    </source>
</evidence>
<dbReference type="SUPFAM" id="SSF52540">
    <property type="entry name" value="P-loop containing nucleoside triphosphate hydrolases"/>
    <property type="match status" value="2"/>
</dbReference>
<dbReference type="InterPro" id="IPR014018">
    <property type="entry name" value="SecA_motor_DEAD"/>
</dbReference>
<dbReference type="GO" id="GO:0005524">
    <property type="term" value="F:ATP binding"/>
    <property type="evidence" value="ECO:0007669"/>
    <property type="project" value="UniProtKB-KW"/>
</dbReference>
<dbReference type="PROSITE" id="PS01312">
    <property type="entry name" value="SECA"/>
    <property type="match status" value="1"/>
</dbReference>
<dbReference type="PANTHER" id="PTHR30612:SF0">
    <property type="entry name" value="CHLOROPLAST PROTEIN-TRANSPORTING ATPASE"/>
    <property type="match status" value="1"/>
</dbReference>
<dbReference type="InterPro" id="IPR000185">
    <property type="entry name" value="SecA"/>
</dbReference>
<dbReference type="InterPro" id="IPR011130">
    <property type="entry name" value="SecA_preprotein_X-link_dom"/>
</dbReference>
<evidence type="ECO:0000256" key="3">
    <source>
        <dbReference type="ARBA" id="ARBA00022490"/>
    </source>
</evidence>
<dbReference type="Gene3D" id="3.40.50.300">
    <property type="entry name" value="P-loop containing nucleotide triphosphate hydrolases"/>
    <property type="match status" value="2"/>
</dbReference>
<evidence type="ECO:0000256" key="1">
    <source>
        <dbReference type="ARBA" id="ARBA00022448"/>
    </source>
</evidence>
<evidence type="ECO:0000259" key="12">
    <source>
        <dbReference type="PROSITE" id="PS51196"/>
    </source>
</evidence>
<keyword evidence="3" id="KW-0963">Cytoplasm</keyword>